<evidence type="ECO:0000259" key="10">
    <source>
        <dbReference type="PROSITE" id="PS51805"/>
    </source>
</evidence>
<evidence type="ECO:0000259" key="8">
    <source>
        <dbReference type="PROSITE" id="PS51183"/>
    </source>
</evidence>
<dbReference type="Pfam" id="PF13771">
    <property type="entry name" value="zf-HC5HC2H"/>
    <property type="match status" value="1"/>
</dbReference>
<dbReference type="Gene3D" id="2.60.120.650">
    <property type="entry name" value="Cupin"/>
    <property type="match status" value="2"/>
</dbReference>
<evidence type="ECO:0000313" key="12">
    <source>
        <dbReference type="EMBL" id="GES78594.1"/>
    </source>
</evidence>
<comment type="caution">
    <text evidence="11">The sequence shown here is derived from an EMBL/GenBank/DDBJ whole genome shotgun (WGS) entry which is preliminary data.</text>
</comment>
<dbReference type="InterPro" id="IPR003347">
    <property type="entry name" value="JmjC_dom"/>
</dbReference>
<feature type="region of interest" description="Disordered" evidence="7">
    <location>
        <begin position="116"/>
        <end position="174"/>
    </location>
</feature>
<dbReference type="Pfam" id="PF02373">
    <property type="entry name" value="JmjC"/>
    <property type="match status" value="1"/>
</dbReference>
<dbReference type="InterPro" id="IPR003349">
    <property type="entry name" value="JmjN"/>
</dbReference>
<dbReference type="EC" id="1.14.11.66" evidence="2"/>
<dbReference type="EMBL" id="BEXD01000218">
    <property type="protein sequence ID" value="GBB85389.1"/>
    <property type="molecule type" value="Genomic_DNA"/>
</dbReference>
<dbReference type="AlphaFoldDB" id="A0A2Z6QHY7"/>
<dbReference type="SMART" id="SM00545">
    <property type="entry name" value="JmjN"/>
    <property type="match status" value="1"/>
</dbReference>
<dbReference type="STRING" id="94130.A0A2Z6QHY7"/>
<dbReference type="InterPro" id="IPR013083">
    <property type="entry name" value="Znf_RING/FYVE/PHD"/>
</dbReference>
<proteinExistence type="inferred from homology"/>
<dbReference type="Pfam" id="PF02375">
    <property type="entry name" value="JmjN"/>
    <property type="match status" value="1"/>
</dbReference>
<accession>A0A2Z6QHY7</accession>
<dbReference type="PROSITE" id="PS51184">
    <property type="entry name" value="JMJC"/>
    <property type="match status" value="1"/>
</dbReference>
<reference evidence="11 13" key="1">
    <citation type="submission" date="2017-11" db="EMBL/GenBank/DDBJ databases">
        <title>The genome of Rhizophagus clarus HR1 reveals common genetic basis of auxotrophy among arbuscular mycorrhizal fungi.</title>
        <authorList>
            <person name="Kobayashi Y."/>
        </authorList>
    </citation>
    <scope>NUCLEOTIDE SEQUENCE [LARGE SCALE GENOMIC DNA]</scope>
    <source>
        <strain evidence="11 13">HR1</strain>
    </source>
</reference>
<keyword evidence="4" id="KW-0863">Zinc-finger</keyword>
<dbReference type="Gene3D" id="3.30.40.10">
    <property type="entry name" value="Zinc/RING finger domain, C3HC4 (zinc finger)"/>
    <property type="match status" value="1"/>
</dbReference>
<dbReference type="PANTHER" id="PTHR10694:SF7">
    <property type="entry name" value="[HISTONE H3]-TRIMETHYL-L-LYSINE(9) DEMETHYLASE"/>
    <property type="match status" value="1"/>
</dbReference>
<name>A0A2Z6QHY7_9GLOM</name>
<evidence type="ECO:0000256" key="6">
    <source>
        <dbReference type="ARBA" id="ARBA00049349"/>
    </source>
</evidence>
<evidence type="ECO:0000259" key="9">
    <source>
        <dbReference type="PROSITE" id="PS51184"/>
    </source>
</evidence>
<dbReference type="GO" id="GO:0008270">
    <property type="term" value="F:zinc ion binding"/>
    <property type="evidence" value="ECO:0007669"/>
    <property type="project" value="UniProtKB-KW"/>
</dbReference>
<feature type="region of interest" description="Disordered" evidence="7">
    <location>
        <begin position="540"/>
        <end position="621"/>
    </location>
</feature>
<dbReference type="EMBL" id="BLAL01000040">
    <property type="protein sequence ID" value="GES78594.1"/>
    <property type="molecule type" value="Genomic_DNA"/>
</dbReference>
<feature type="domain" description="JmjC" evidence="9">
    <location>
        <begin position="304"/>
        <end position="465"/>
    </location>
</feature>
<feature type="compositionally biased region" description="Polar residues" evidence="7">
    <location>
        <begin position="586"/>
        <end position="596"/>
    </location>
</feature>
<dbReference type="GO" id="GO:0000785">
    <property type="term" value="C:chromatin"/>
    <property type="evidence" value="ECO:0007669"/>
    <property type="project" value="TreeGrafter"/>
</dbReference>
<feature type="domain" description="JmjN" evidence="8">
    <location>
        <begin position="15"/>
        <end position="56"/>
    </location>
</feature>
<dbReference type="SMART" id="SM00558">
    <property type="entry name" value="JmjC"/>
    <property type="match status" value="1"/>
</dbReference>
<feature type="compositionally biased region" description="Basic residues" evidence="7">
    <location>
        <begin position="124"/>
        <end position="133"/>
    </location>
</feature>
<feature type="domain" description="PHD-type" evidence="10">
    <location>
        <begin position="628"/>
        <end position="755"/>
    </location>
</feature>
<dbReference type="OrthoDB" id="9547406at2759"/>
<evidence type="ECO:0000256" key="1">
    <source>
        <dbReference type="ARBA" id="ARBA00009711"/>
    </source>
</evidence>
<dbReference type="Proteomes" id="UP000615446">
    <property type="component" value="Unassembled WGS sequence"/>
</dbReference>
<evidence type="ECO:0000256" key="5">
    <source>
        <dbReference type="ARBA" id="ARBA00022833"/>
    </source>
</evidence>
<dbReference type="Proteomes" id="UP000247702">
    <property type="component" value="Unassembled WGS sequence"/>
</dbReference>
<dbReference type="GO" id="GO:0051864">
    <property type="term" value="F:histone H3K36 demethylase activity"/>
    <property type="evidence" value="ECO:0007669"/>
    <property type="project" value="TreeGrafter"/>
</dbReference>
<dbReference type="GO" id="GO:0140684">
    <property type="term" value="F:histone H3K9me2/H3K9me3 demethylase activity"/>
    <property type="evidence" value="ECO:0007669"/>
    <property type="project" value="UniProtKB-EC"/>
</dbReference>
<sequence>MEIKPDHYYEGKDGIPVFKPTYEQFKDFKAFIMAVRPYGMNSGIVKVIPPKEWTDTLPKDLSVQLEKIVIDNPIKQEFTKVDGKCRVKNMDTNAKFSVKKWALLCSQPDHATPIYESQFLPTKPTKKSGKKRKLSLELEESSHSSLKSNLSYTNKSSRTDNNTSRPRDITAAEKIPEVTRNSTPVATSSNTSKNVRTELHVMINESDGCETEEEVEEVLLTSENMSDTSMSIPKDMFEHIFPKKAEKAEKSNIQSKLKWNYKVVTRGLPFDNDDYIRDLEHKYWKNLAYFPPYYGADLDGTLFTEATTTWNINKIDNLLNLMDPIPGVNKAYLYFGMWKASFAWHVEDKDLYSINYIHFGAPKFWYAISPQKASTFEQKMKGWFPGYYYECSEFLRHKEFMASPEQLRNGIMPFGKMVQREGEFIITFPRGYHAGFNMGFNCAESVNFAFEDWIEMGVKAKSCECNPDSVTIDVKGLFGHLLRQPIVEGSYPDDKNNELSVVETLPRTLSKIKGSRKMASLNTPSPMDLDGPVSLTYPEHNYVTLSPDSDMISSPQNRPHSKSKNQDQNPSREAAKMKSPRKKNSPKPTAVNNNEISLPPRVGSNDINHNNHNYKKKEKAETKNNNYTDRCALCPVVGVKSDIMDERFEMVYNKEYQLVHRFCALFVPGMFISANENYDNNEVATDYRDAPFYKKYKDLKCEVCSIPSGSCTLCPYPNCKRSYHVLCSIDIDCALYERQDAVGGIHYEIWCPNHIPTEEYLLEISSKVLPPEYQQECENLNI</sequence>
<keyword evidence="3" id="KW-0479">Metal-binding</keyword>
<comment type="catalytic activity">
    <reaction evidence="6">
        <text>N(6),N(6),N(6)-trimethyl-L-lysyl(9)-[histone H3] + 2 2-oxoglutarate + 2 O2 = N(6)-methyl-L-lysyl(9)-[histone H3] + 2 formaldehyde + 2 succinate + 2 CO2</text>
        <dbReference type="Rhea" id="RHEA:60200"/>
        <dbReference type="Rhea" id="RHEA-COMP:15538"/>
        <dbReference type="Rhea" id="RHEA-COMP:15542"/>
        <dbReference type="ChEBI" id="CHEBI:15379"/>
        <dbReference type="ChEBI" id="CHEBI:16526"/>
        <dbReference type="ChEBI" id="CHEBI:16810"/>
        <dbReference type="ChEBI" id="CHEBI:16842"/>
        <dbReference type="ChEBI" id="CHEBI:30031"/>
        <dbReference type="ChEBI" id="CHEBI:61929"/>
        <dbReference type="ChEBI" id="CHEBI:61961"/>
        <dbReference type="EC" id="1.14.11.66"/>
    </reaction>
</comment>
<evidence type="ECO:0000256" key="4">
    <source>
        <dbReference type="ARBA" id="ARBA00022771"/>
    </source>
</evidence>
<gene>
    <name evidence="12" type="ORF">RCL2_000591100</name>
    <name evidence="11" type="ORF">RclHR1_11940002</name>
</gene>
<dbReference type="InterPro" id="IPR034732">
    <property type="entry name" value="EPHD"/>
</dbReference>
<feature type="compositionally biased region" description="Basic and acidic residues" evidence="7">
    <location>
        <begin position="165"/>
        <end position="174"/>
    </location>
</feature>
<evidence type="ECO:0000313" key="11">
    <source>
        <dbReference type="EMBL" id="GBB85389.1"/>
    </source>
</evidence>
<dbReference type="CDD" id="cd15571">
    <property type="entry name" value="ePHD"/>
    <property type="match status" value="1"/>
</dbReference>
<keyword evidence="13" id="KW-1185">Reference proteome</keyword>
<dbReference type="GO" id="GO:0005634">
    <property type="term" value="C:nucleus"/>
    <property type="evidence" value="ECO:0007669"/>
    <property type="project" value="TreeGrafter"/>
</dbReference>
<evidence type="ECO:0000256" key="7">
    <source>
        <dbReference type="SAM" id="MobiDB-lite"/>
    </source>
</evidence>
<dbReference type="SUPFAM" id="SSF51197">
    <property type="entry name" value="Clavaminate synthase-like"/>
    <property type="match status" value="1"/>
</dbReference>
<reference evidence="12" key="2">
    <citation type="submission" date="2019-10" db="EMBL/GenBank/DDBJ databases">
        <title>Conservation and host-specific expression of non-tandemly repeated heterogenous ribosome RNA gene in arbuscular mycorrhizal fungi.</title>
        <authorList>
            <person name="Maeda T."/>
            <person name="Kobayashi Y."/>
            <person name="Nakagawa T."/>
            <person name="Ezawa T."/>
            <person name="Yamaguchi K."/>
            <person name="Bino T."/>
            <person name="Nishimoto Y."/>
            <person name="Shigenobu S."/>
            <person name="Kawaguchi M."/>
        </authorList>
    </citation>
    <scope>NUCLEOTIDE SEQUENCE</scope>
    <source>
        <strain evidence="12">HR1</strain>
    </source>
</reference>
<dbReference type="PANTHER" id="PTHR10694">
    <property type="entry name" value="LYSINE-SPECIFIC DEMETHYLASE"/>
    <property type="match status" value="1"/>
</dbReference>
<feature type="compositionally biased region" description="Polar residues" evidence="7">
    <location>
        <begin position="543"/>
        <end position="558"/>
    </location>
</feature>
<keyword evidence="5" id="KW-0862">Zinc</keyword>
<dbReference type="PROSITE" id="PS51183">
    <property type="entry name" value="JMJN"/>
    <property type="match status" value="1"/>
</dbReference>
<organism evidence="11 13">
    <name type="scientific">Rhizophagus clarus</name>
    <dbReference type="NCBI Taxonomy" id="94130"/>
    <lineage>
        <taxon>Eukaryota</taxon>
        <taxon>Fungi</taxon>
        <taxon>Fungi incertae sedis</taxon>
        <taxon>Mucoromycota</taxon>
        <taxon>Glomeromycotina</taxon>
        <taxon>Glomeromycetes</taxon>
        <taxon>Glomerales</taxon>
        <taxon>Glomeraceae</taxon>
        <taxon>Rhizophagus</taxon>
    </lineage>
</organism>
<evidence type="ECO:0000256" key="3">
    <source>
        <dbReference type="ARBA" id="ARBA00022723"/>
    </source>
</evidence>
<feature type="compositionally biased region" description="Polar residues" evidence="7">
    <location>
        <begin position="152"/>
        <end position="164"/>
    </location>
</feature>
<dbReference type="PROSITE" id="PS51805">
    <property type="entry name" value="EPHD"/>
    <property type="match status" value="1"/>
</dbReference>
<dbReference type="GO" id="GO:0010468">
    <property type="term" value="P:regulation of gene expression"/>
    <property type="evidence" value="ECO:0007669"/>
    <property type="project" value="TreeGrafter"/>
</dbReference>
<protein>
    <recommendedName>
        <fullName evidence="2">[histone H3]-trimethyl-L-lysine(9) demethylase</fullName>
        <ecNumber evidence="2">1.14.11.66</ecNumber>
    </recommendedName>
</protein>
<evidence type="ECO:0000313" key="13">
    <source>
        <dbReference type="Proteomes" id="UP000247702"/>
    </source>
</evidence>
<comment type="similarity">
    <text evidence="1">Belongs to the JHDM3 histone demethylase family.</text>
</comment>
<evidence type="ECO:0000256" key="2">
    <source>
        <dbReference type="ARBA" id="ARBA00012900"/>
    </source>
</evidence>